<dbReference type="InterPro" id="IPR058690">
    <property type="entry name" value="BrxE"/>
</dbReference>
<reference evidence="2" key="1">
    <citation type="submission" date="2020-12" db="EMBL/GenBank/DDBJ databases">
        <title>Hymenobacter sp.</title>
        <authorList>
            <person name="Kim M.K."/>
        </authorList>
    </citation>
    <scope>NUCLEOTIDE SEQUENCE [LARGE SCALE GENOMIC DNA]</scope>
    <source>
        <strain evidence="2">BT325</strain>
    </source>
</reference>
<dbReference type="Proteomes" id="UP000620670">
    <property type="component" value="Unassembled WGS sequence"/>
</dbReference>
<accession>A0ABS0Y523</accession>
<comment type="caution">
    <text evidence="1">The sequence shown here is derived from an EMBL/GenBank/DDBJ whole genome shotgun (WGS) entry which is preliminary data.</text>
</comment>
<dbReference type="RefSeq" id="WP_199050622.1">
    <property type="nucleotide sequence ID" value="NZ_JAELXT010000024.1"/>
</dbReference>
<organism evidence="1 2">
    <name type="scientific">Microvirga splendida</name>
    <dbReference type="NCBI Taxonomy" id="2795727"/>
    <lineage>
        <taxon>Bacteria</taxon>
        <taxon>Pseudomonadati</taxon>
        <taxon>Pseudomonadota</taxon>
        <taxon>Alphaproteobacteria</taxon>
        <taxon>Hyphomicrobiales</taxon>
        <taxon>Methylobacteriaceae</taxon>
        <taxon>Microvirga</taxon>
    </lineage>
</organism>
<proteinExistence type="predicted"/>
<evidence type="ECO:0000313" key="2">
    <source>
        <dbReference type="Proteomes" id="UP000620670"/>
    </source>
</evidence>
<name>A0ABS0Y523_9HYPH</name>
<sequence>MNNNPDDRNKSLILQIVSLRLAVGILGERDVAGWWQSGFMSPTSAAFLTPVFGSKVLQARYQGVLEAARRVHDEHIGVGRAFHPFRLPEVTEQRLFDAVQSAGQGLTDTIASPDAARATLQELASMAPEVKPGPALMGTVDLLEEPGWVAEAASLYSAAFSAGIQCFPYFTGAR</sequence>
<dbReference type="EMBL" id="JAELXT010000024">
    <property type="protein sequence ID" value="MBJ6127396.1"/>
    <property type="molecule type" value="Genomic_DNA"/>
</dbReference>
<gene>
    <name evidence="1" type="ORF">JAO75_18495</name>
</gene>
<protein>
    <submittedName>
        <fullName evidence="1">BrxE family protein</fullName>
    </submittedName>
</protein>
<evidence type="ECO:0000313" key="1">
    <source>
        <dbReference type="EMBL" id="MBJ6127396.1"/>
    </source>
</evidence>
<dbReference type="Pfam" id="PF26412">
    <property type="entry name" value="BrxE"/>
    <property type="match status" value="1"/>
</dbReference>
<dbReference type="NCBIfam" id="NF033447">
    <property type="entry name" value="BrxE_fam"/>
    <property type="match status" value="1"/>
</dbReference>
<keyword evidence="2" id="KW-1185">Reference proteome</keyword>